<evidence type="ECO:0000313" key="8">
    <source>
        <dbReference type="Proteomes" id="UP001165121"/>
    </source>
</evidence>
<protein>
    <submittedName>
        <fullName evidence="7">Unnamed protein product</fullName>
    </submittedName>
</protein>
<keyword evidence="3" id="KW-0677">Repeat</keyword>
<dbReference type="AlphaFoldDB" id="A0A9W6UAG6"/>
<dbReference type="GO" id="GO:0005509">
    <property type="term" value="F:calcium ion binding"/>
    <property type="evidence" value="ECO:0007669"/>
    <property type="project" value="InterPro"/>
</dbReference>
<dbReference type="CDD" id="cd00051">
    <property type="entry name" value="EFh"/>
    <property type="match status" value="2"/>
</dbReference>
<keyword evidence="4" id="KW-0106">Calcium</keyword>
<dbReference type="InterPro" id="IPR011992">
    <property type="entry name" value="EF-hand-dom_pair"/>
</dbReference>
<dbReference type="Pfam" id="PF13499">
    <property type="entry name" value="EF-hand_7"/>
    <property type="match status" value="2"/>
</dbReference>
<proteinExistence type="inferred from homology"/>
<organism evidence="7 8">
    <name type="scientific">Phytophthora fragariaefolia</name>
    <dbReference type="NCBI Taxonomy" id="1490495"/>
    <lineage>
        <taxon>Eukaryota</taxon>
        <taxon>Sar</taxon>
        <taxon>Stramenopiles</taxon>
        <taxon>Oomycota</taxon>
        <taxon>Peronosporomycetes</taxon>
        <taxon>Peronosporales</taxon>
        <taxon>Peronosporaceae</taxon>
        <taxon>Phytophthora</taxon>
    </lineage>
</organism>
<dbReference type="Proteomes" id="UP001165121">
    <property type="component" value="Unassembled WGS sequence"/>
</dbReference>
<evidence type="ECO:0000256" key="1">
    <source>
        <dbReference type="ARBA" id="ARBA00004245"/>
    </source>
</evidence>
<dbReference type="Gene3D" id="1.10.238.10">
    <property type="entry name" value="EF-hand"/>
    <property type="match status" value="2"/>
</dbReference>
<evidence type="ECO:0000259" key="6">
    <source>
        <dbReference type="PROSITE" id="PS50222"/>
    </source>
</evidence>
<evidence type="ECO:0000256" key="4">
    <source>
        <dbReference type="ARBA" id="ARBA00022837"/>
    </source>
</evidence>
<comment type="similarity">
    <text evidence="2">Belongs to the centrin family.</text>
</comment>
<dbReference type="InterPro" id="IPR002048">
    <property type="entry name" value="EF_hand_dom"/>
</dbReference>
<reference evidence="7" key="1">
    <citation type="submission" date="2023-04" db="EMBL/GenBank/DDBJ databases">
        <title>Phytophthora fragariaefolia NBRC 109709.</title>
        <authorList>
            <person name="Ichikawa N."/>
            <person name="Sato H."/>
            <person name="Tonouchi N."/>
        </authorList>
    </citation>
    <scope>NUCLEOTIDE SEQUENCE</scope>
    <source>
        <strain evidence="7">NBRC 109709</strain>
    </source>
</reference>
<dbReference type="PANTHER" id="PTHR23048:SF59">
    <property type="entry name" value="EF-HAND SUPERFAMILY PROTEIN"/>
    <property type="match status" value="1"/>
</dbReference>
<keyword evidence="5" id="KW-0206">Cytoskeleton</keyword>
<dbReference type="PANTHER" id="PTHR23048">
    <property type="entry name" value="MYOSIN LIGHT CHAIN 1, 3"/>
    <property type="match status" value="1"/>
</dbReference>
<dbReference type="EMBL" id="BSXT01000477">
    <property type="protein sequence ID" value="GMF28415.1"/>
    <property type="molecule type" value="Genomic_DNA"/>
</dbReference>
<keyword evidence="8" id="KW-1185">Reference proteome</keyword>
<gene>
    <name evidence="7" type="ORF">Pfra01_000587500</name>
</gene>
<feature type="domain" description="EF-hand" evidence="6">
    <location>
        <begin position="122"/>
        <end position="157"/>
    </location>
</feature>
<dbReference type="InterPro" id="IPR050230">
    <property type="entry name" value="CALM/Myosin/TropC-like"/>
</dbReference>
<dbReference type="FunFam" id="1.10.238.10:FF:000003">
    <property type="entry name" value="Calmodulin A"/>
    <property type="match status" value="1"/>
</dbReference>
<dbReference type="PROSITE" id="PS50222">
    <property type="entry name" value="EF_HAND_2"/>
    <property type="match status" value="3"/>
</dbReference>
<feature type="domain" description="EF-hand" evidence="6">
    <location>
        <begin position="27"/>
        <end position="62"/>
    </location>
</feature>
<feature type="domain" description="EF-hand" evidence="6">
    <location>
        <begin position="63"/>
        <end position="98"/>
    </location>
</feature>
<accession>A0A9W6UAG6</accession>
<sequence>MSASAFARSRAALRRKPKPVKKALDEEDLEEIKEAFHLFDTDGSGTIDVRELKAAMRALGFQVKKAEIRQMIADIDKDESGTINLDEFIEMMTGKMLFDDDNTGKISFRNLKRVCTELGETLTDEEMQEMIDEADRDGDGLINEEEFFRVMKKRSGNPLDDLDSDSD</sequence>
<dbReference type="PROSITE" id="PS00018">
    <property type="entry name" value="EF_HAND_1"/>
    <property type="match status" value="3"/>
</dbReference>
<comment type="subcellular location">
    <subcellularLocation>
        <location evidence="1">Cytoplasm</location>
        <location evidence="1">Cytoskeleton</location>
    </subcellularLocation>
</comment>
<dbReference type="OrthoDB" id="26525at2759"/>
<name>A0A9W6UAG6_9STRA</name>
<dbReference type="SUPFAM" id="SSF47473">
    <property type="entry name" value="EF-hand"/>
    <property type="match status" value="1"/>
</dbReference>
<evidence type="ECO:0000256" key="3">
    <source>
        <dbReference type="ARBA" id="ARBA00022737"/>
    </source>
</evidence>
<evidence type="ECO:0000256" key="2">
    <source>
        <dbReference type="ARBA" id="ARBA00005253"/>
    </source>
</evidence>
<dbReference type="FunFam" id="1.10.238.10:FF:000001">
    <property type="entry name" value="Calmodulin 1"/>
    <property type="match status" value="1"/>
</dbReference>
<keyword evidence="5" id="KW-0963">Cytoplasm</keyword>
<evidence type="ECO:0000256" key="5">
    <source>
        <dbReference type="ARBA" id="ARBA00023212"/>
    </source>
</evidence>
<dbReference type="InterPro" id="IPR018247">
    <property type="entry name" value="EF_Hand_1_Ca_BS"/>
</dbReference>
<dbReference type="GO" id="GO:0016460">
    <property type="term" value="C:myosin II complex"/>
    <property type="evidence" value="ECO:0007669"/>
    <property type="project" value="TreeGrafter"/>
</dbReference>
<dbReference type="SMART" id="SM00054">
    <property type="entry name" value="EFh"/>
    <property type="match status" value="4"/>
</dbReference>
<comment type="caution">
    <text evidence="7">The sequence shown here is derived from an EMBL/GenBank/DDBJ whole genome shotgun (WGS) entry which is preliminary data.</text>
</comment>
<evidence type="ECO:0000313" key="7">
    <source>
        <dbReference type="EMBL" id="GMF28415.1"/>
    </source>
</evidence>